<dbReference type="Proteomes" id="UP000292423">
    <property type="component" value="Unassembled WGS sequence"/>
</dbReference>
<organism evidence="2 3">
    <name type="scientific">Fluviicoccus keumensis</name>
    <dbReference type="NCBI Taxonomy" id="1435465"/>
    <lineage>
        <taxon>Bacteria</taxon>
        <taxon>Pseudomonadati</taxon>
        <taxon>Pseudomonadota</taxon>
        <taxon>Gammaproteobacteria</taxon>
        <taxon>Moraxellales</taxon>
        <taxon>Moraxellaceae</taxon>
        <taxon>Fluviicoccus</taxon>
    </lineage>
</organism>
<evidence type="ECO:0000256" key="1">
    <source>
        <dbReference type="SAM" id="Phobius"/>
    </source>
</evidence>
<name>A0A4Q7YMX9_9GAMM</name>
<keyword evidence="1" id="KW-0472">Membrane</keyword>
<protein>
    <submittedName>
        <fullName evidence="2">Uncharacterized protein</fullName>
    </submittedName>
</protein>
<keyword evidence="1" id="KW-0812">Transmembrane</keyword>
<dbReference type="EMBL" id="SHKX01000013">
    <property type="protein sequence ID" value="RZU38708.1"/>
    <property type="molecule type" value="Genomic_DNA"/>
</dbReference>
<proteinExistence type="predicted"/>
<evidence type="ECO:0000313" key="3">
    <source>
        <dbReference type="Proteomes" id="UP000292423"/>
    </source>
</evidence>
<sequence>MKLSNAKKIAICMLAWLAAVIAHGWYYVSSVLVPGPLPDPYANEVSFQLLMFAVFRFPIWFAALGVIIWLALRYRTVVPNHSLQARRP</sequence>
<keyword evidence="3" id="KW-1185">Reference proteome</keyword>
<keyword evidence="1" id="KW-1133">Transmembrane helix</keyword>
<comment type="caution">
    <text evidence="2">The sequence shown here is derived from an EMBL/GenBank/DDBJ whole genome shotgun (WGS) entry which is preliminary data.</text>
</comment>
<accession>A0A4Q7YMX9</accession>
<gene>
    <name evidence="2" type="ORF">EV700_2643</name>
</gene>
<evidence type="ECO:0000313" key="2">
    <source>
        <dbReference type="EMBL" id="RZU38708.1"/>
    </source>
</evidence>
<feature type="transmembrane region" description="Helical" evidence="1">
    <location>
        <begin position="48"/>
        <end position="72"/>
    </location>
</feature>
<dbReference type="AlphaFoldDB" id="A0A4Q7YMX9"/>
<reference evidence="2 3" key="1">
    <citation type="submission" date="2019-02" db="EMBL/GenBank/DDBJ databases">
        <title>Genomic Encyclopedia of Type Strains, Phase IV (KMG-IV): sequencing the most valuable type-strain genomes for metagenomic binning, comparative biology and taxonomic classification.</title>
        <authorList>
            <person name="Goeker M."/>
        </authorList>
    </citation>
    <scope>NUCLEOTIDE SEQUENCE [LARGE SCALE GENOMIC DNA]</scope>
    <source>
        <strain evidence="2 3">DSM 105135</strain>
    </source>
</reference>